<evidence type="ECO:0000313" key="1">
    <source>
        <dbReference type="EMBL" id="VDD46859.1"/>
    </source>
</evidence>
<organism evidence="1">
    <name type="scientific">Brassica oleracea</name>
    <name type="common">Wild cabbage</name>
    <dbReference type="NCBI Taxonomy" id="3712"/>
    <lineage>
        <taxon>Eukaryota</taxon>
        <taxon>Viridiplantae</taxon>
        <taxon>Streptophyta</taxon>
        <taxon>Embryophyta</taxon>
        <taxon>Tracheophyta</taxon>
        <taxon>Spermatophyta</taxon>
        <taxon>Magnoliopsida</taxon>
        <taxon>eudicotyledons</taxon>
        <taxon>Gunneridae</taxon>
        <taxon>Pentapetalae</taxon>
        <taxon>rosids</taxon>
        <taxon>malvids</taxon>
        <taxon>Brassicales</taxon>
        <taxon>Brassicaceae</taxon>
        <taxon>Brassiceae</taxon>
        <taxon>Brassica</taxon>
    </lineage>
</organism>
<gene>
    <name evidence="1" type="ORF">BOLC5T34406H</name>
</gene>
<dbReference type="AlphaFoldDB" id="A0A3P6FX03"/>
<protein>
    <submittedName>
        <fullName evidence="1">Uncharacterized protein</fullName>
    </submittedName>
</protein>
<sequence>MENKEKLPWELVEEILSRVLPNQLSDSERFANDGMLSSTTILSSTTTS</sequence>
<dbReference type="EMBL" id="LR031877">
    <property type="protein sequence ID" value="VDD46859.1"/>
    <property type="molecule type" value="Genomic_DNA"/>
</dbReference>
<accession>A0A3P6FX03</accession>
<name>A0A3P6FX03_BRAOL</name>
<reference evidence="1" key="1">
    <citation type="submission" date="2018-11" db="EMBL/GenBank/DDBJ databases">
        <authorList>
            <consortium name="Genoscope - CEA"/>
            <person name="William W."/>
        </authorList>
    </citation>
    <scope>NUCLEOTIDE SEQUENCE</scope>
</reference>
<proteinExistence type="predicted"/>